<feature type="region of interest" description="Disordered" evidence="1">
    <location>
        <begin position="37"/>
        <end position="67"/>
    </location>
</feature>
<feature type="region of interest" description="Disordered" evidence="1">
    <location>
        <begin position="361"/>
        <end position="391"/>
    </location>
</feature>
<feature type="compositionally biased region" description="Gly residues" evidence="1">
    <location>
        <begin position="446"/>
        <end position="462"/>
    </location>
</feature>
<accession>A0A7S4MQU8</accession>
<protein>
    <submittedName>
        <fullName evidence="2">Uncharacterized protein</fullName>
    </submittedName>
</protein>
<feature type="compositionally biased region" description="Gly residues" evidence="1">
    <location>
        <begin position="492"/>
        <end position="503"/>
    </location>
</feature>
<sequence length="529" mass="56918">MSERGGHENYIYSPRSLVYNELCMIIATKYFRLVPTGRDGGGGPGSSKSRKSKNGSGKASGGSGGIPAGEKALFASIVEEVTEREYNSRRTPWEKSYPYTPRDVVVARIITFGPVGARGSNVSLWFDINPSDIVPCTPPMIKRYKRNKLRLQQAQQQQQGRQCSVSKSIVPGCFPPYPFMEGTAGSGGGGGSGGPVPSFKCPHHRPFFYVHTGDEGGGGGDRSSSSSAVALVRRIMMHRLRALRTRDRLQGRAFATEWNRLSSEETELKGDFERLRQRTEDGTWPVNVGREIPVDDETPVPRCGGRYRIDGRGKYGDSANFKIWESFTGTMVGKDMHHEGESNGSRLSVFQRLANGQAVDRSESTMLPHIGKPPPTRDGAEAPAAPHVPRKTRELWKELLLLDDDDDESDRSEGEWAKLLELHSENTEDLTSPAAAADPSLSDSPLGGGAAVAGTGASGEGGRLCSPSKPNRRRDHDMPLSSPMSGGVNNNAGGGNSPGGGGSSLNSHNKRAAINAAAASTRLVRLPSF</sequence>
<evidence type="ECO:0000313" key="2">
    <source>
        <dbReference type="EMBL" id="CAE2237617.1"/>
    </source>
</evidence>
<proteinExistence type="predicted"/>
<reference evidence="2" key="1">
    <citation type="submission" date="2021-01" db="EMBL/GenBank/DDBJ databases">
        <authorList>
            <person name="Corre E."/>
            <person name="Pelletier E."/>
            <person name="Niang G."/>
            <person name="Scheremetjew M."/>
            <person name="Finn R."/>
            <person name="Kale V."/>
            <person name="Holt S."/>
            <person name="Cochrane G."/>
            <person name="Meng A."/>
            <person name="Brown T."/>
            <person name="Cohen L."/>
        </authorList>
    </citation>
    <scope>NUCLEOTIDE SEQUENCE</scope>
    <source>
        <strain evidence="2">Isolate 1302-5</strain>
    </source>
</reference>
<feature type="region of interest" description="Disordered" evidence="1">
    <location>
        <begin position="427"/>
        <end position="508"/>
    </location>
</feature>
<feature type="compositionally biased region" description="Low complexity" evidence="1">
    <location>
        <begin position="429"/>
        <end position="445"/>
    </location>
</feature>
<dbReference type="EMBL" id="HBKQ01021385">
    <property type="protein sequence ID" value="CAE2237617.1"/>
    <property type="molecule type" value="Transcribed_RNA"/>
</dbReference>
<organism evidence="2">
    <name type="scientific">Odontella aurita</name>
    <dbReference type="NCBI Taxonomy" id="265563"/>
    <lineage>
        <taxon>Eukaryota</taxon>
        <taxon>Sar</taxon>
        <taxon>Stramenopiles</taxon>
        <taxon>Ochrophyta</taxon>
        <taxon>Bacillariophyta</taxon>
        <taxon>Mediophyceae</taxon>
        <taxon>Biddulphiophycidae</taxon>
        <taxon>Eupodiscales</taxon>
        <taxon>Odontellaceae</taxon>
        <taxon>Odontella</taxon>
    </lineage>
</organism>
<gene>
    <name evidence="2" type="ORF">OAUR00152_LOCUS14499</name>
</gene>
<evidence type="ECO:0000256" key="1">
    <source>
        <dbReference type="SAM" id="MobiDB-lite"/>
    </source>
</evidence>
<dbReference type="AlphaFoldDB" id="A0A7S4MQU8"/>
<name>A0A7S4MQU8_9STRA</name>
<feature type="compositionally biased region" description="Gly residues" evidence="1">
    <location>
        <begin position="58"/>
        <end position="67"/>
    </location>
</feature>